<keyword evidence="10" id="KW-0862">Zinc</keyword>
<dbReference type="CDD" id="cd20809">
    <property type="entry name" value="C1_MRCK"/>
    <property type="match status" value="1"/>
</dbReference>
<organism evidence="23 24">
    <name type="scientific">Meloidogyne hapla</name>
    <name type="common">Root-knot nematode worm</name>
    <dbReference type="NCBI Taxonomy" id="6305"/>
    <lineage>
        <taxon>Eukaryota</taxon>
        <taxon>Metazoa</taxon>
        <taxon>Ecdysozoa</taxon>
        <taxon>Nematoda</taxon>
        <taxon>Chromadorea</taxon>
        <taxon>Rhabditida</taxon>
        <taxon>Tylenchina</taxon>
        <taxon>Tylenchomorpha</taxon>
        <taxon>Tylenchoidea</taxon>
        <taxon>Meloidogynidae</taxon>
        <taxon>Meloidogyninae</taxon>
        <taxon>Meloidogyne</taxon>
    </lineage>
</organism>
<dbReference type="PROSITE" id="PS00108">
    <property type="entry name" value="PROTEIN_KINASE_ST"/>
    <property type="match status" value="1"/>
</dbReference>
<feature type="domain" description="CNH" evidence="21">
    <location>
        <begin position="1169"/>
        <end position="1471"/>
    </location>
</feature>
<feature type="domain" description="CRIB" evidence="20">
    <location>
        <begin position="1535"/>
        <end position="1548"/>
    </location>
</feature>
<feature type="region of interest" description="Disordered" evidence="16">
    <location>
        <begin position="290"/>
        <end position="323"/>
    </location>
</feature>
<name>A0A1I8BZ05_MELHA</name>
<evidence type="ECO:0000256" key="1">
    <source>
        <dbReference type="ARBA" id="ARBA00005719"/>
    </source>
</evidence>
<feature type="compositionally biased region" description="Low complexity" evidence="16">
    <location>
        <begin position="1649"/>
        <end position="1664"/>
    </location>
</feature>
<dbReference type="SMART" id="SM00233">
    <property type="entry name" value="PH"/>
    <property type="match status" value="1"/>
</dbReference>
<feature type="domain" description="AGC-kinase C-terminal" evidence="22">
    <location>
        <begin position="193"/>
        <end position="265"/>
    </location>
</feature>
<keyword evidence="7" id="KW-0547">Nucleotide-binding</keyword>
<evidence type="ECO:0000256" key="5">
    <source>
        <dbReference type="ARBA" id="ARBA00022679"/>
    </source>
</evidence>
<dbReference type="SUPFAM" id="SSF57889">
    <property type="entry name" value="Cysteine-rich domain"/>
    <property type="match status" value="1"/>
</dbReference>
<evidence type="ECO:0000313" key="24">
    <source>
        <dbReference type="WBParaSite" id="MhA1_Contig78.frz3.fgene2"/>
    </source>
</evidence>
<dbReference type="InterPro" id="IPR000961">
    <property type="entry name" value="AGC-kinase_C"/>
</dbReference>
<dbReference type="CDD" id="cd00132">
    <property type="entry name" value="CRIB"/>
    <property type="match status" value="1"/>
</dbReference>
<feature type="region of interest" description="Disordered" evidence="16">
    <location>
        <begin position="1588"/>
        <end position="1707"/>
    </location>
</feature>
<keyword evidence="6" id="KW-0479">Metal-binding</keyword>
<dbReference type="SMART" id="SM00036">
    <property type="entry name" value="CNH"/>
    <property type="match status" value="1"/>
</dbReference>
<dbReference type="InterPro" id="IPR050839">
    <property type="entry name" value="Rho-assoc_Ser/Thr_Kinase"/>
</dbReference>
<feature type="coiled-coil region" evidence="15">
    <location>
        <begin position="328"/>
        <end position="401"/>
    </location>
</feature>
<proteinExistence type="inferred from homology"/>
<evidence type="ECO:0000259" key="20">
    <source>
        <dbReference type="PROSITE" id="PS50108"/>
    </source>
</evidence>
<reference evidence="24" key="1">
    <citation type="submission" date="2016-11" db="UniProtKB">
        <authorList>
            <consortium name="WormBaseParasite"/>
        </authorList>
    </citation>
    <scope>IDENTIFICATION</scope>
</reference>
<dbReference type="GO" id="GO:0031032">
    <property type="term" value="P:actomyosin structure organization"/>
    <property type="evidence" value="ECO:0007669"/>
    <property type="project" value="TreeGrafter"/>
</dbReference>
<dbReference type="Pfam" id="PF15796">
    <property type="entry name" value="KELK"/>
    <property type="match status" value="1"/>
</dbReference>
<evidence type="ECO:0000256" key="9">
    <source>
        <dbReference type="ARBA" id="ARBA00022777"/>
    </source>
</evidence>
<dbReference type="InterPro" id="IPR008271">
    <property type="entry name" value="Ser/Thr_kinase_AS"/>
</dbReference>
<evidence type="ECO:0000313" key="23">
    <source>
        <dbReference type="Proteomes" id="UP000095281"/>
    </source>
</evidence>
<evidence type="ECO:0000256" key="2">
    <source>
        <dbReference type="ARBA" id="ARBA00012513"/>
    </source>
</evidence>
<keyword evidence="9" id="KW-0418">Kinase</keyword>
<dbReference type="Pfam" id="PF00069">
    <property type="entry name" value="Pkinase"/>
    <property type="match status" value="1"/>
</dbReference>
<evidence type="ECO:0000256" key="8">
    <source>
        <dbReference type="ARBA" id="ARBA00022771"/>
    </source>
</evidence>
<feature type="region of interest" description="Disordered" evidence="16">
    <location>
        <begin position="670"/>
        <end position="689"/>
    </location>
</feature>
<dbReference type="InterPro" id="IPR011993">
    <property type="entry name" value="PH-like_dom_sf"/>
</dbReference>
<dbReference type="PANTHER" id="PTHR22988">
    <property type="entry name" value="MYOTONIC DYSTROPHY S/T KINASE-RELATED"/>
    <property type="match status" value="1"/>
</dbReference>
<keyword evidence="3" id="KW-0723">Serine/threonine-protein kinase</keyword>
<dbReference type="WBParaSite" id="MhA1_Contig78.frz3.fgene2">
    <property type="protein sequence ID" value="MhA1_Contig78.frz3.fgene2"/>
    <property type="gene ID" value="MhA1_Contig78.frz3.fgene2"/>
</dbReference>
<dbReference type="InterPro" id="IPR000095">
    <property type="entry name" value="CRIB_dom"/>
</dbReference>
<dbReference type="SUPFAM" id="SSF56112">
    <property type="entry name" value="Protein kinase-like (PK-like)"/>
    <property type="match status" value="1"/>
</dbReference>
<feature type="coiled-coil region" evidence="15">
    <location>
        <begin position="721"/>
        <end position="776"/>
    </location>
</feature>
<feature type="domain" description="Phorbol-ester/DAG-type" evidence="19">
    <location>
        <begin position="904"/>
        <end position="954"/>
    </location>
</feature>
<dbReference type="InterPro" id="IPR000719">
    <property type="entry name" value="Prot_kinase_dom"/>
</dbReference>
<evidence type="ECO:0000256" key="7">
    <source>
        <dbReference type="ARBA" id="ARBA00022741"/>
    </source>
</evidence>
<keyword evidence="4" id="KW-0597">Phosphoprotein</keyword>
<dbReference type="InterPro" id="IPR011009">
    <property type="entry name" value="Kinase-like_dom_sf"/>
</dbReference>
<evidence type="ECO:0000256" key="11">
    <source>
        <dbReference type="ARBA" id="ARBA00022840"/>
    </source>
</evidence>
<feature type="compositionally biased region" description="Low complexity" evidence="16">
    <location>
        <begin position="1680"/>
        <end position="1689"/>
    </location>
</feature>
<evidence type="ECO:0000256" key="15">
    <source>
        <dbReference type="SAM" id="Coils"/>
    </source>
</evidence>
<dbReference type="PANTHER" id="PTHR22988:SF66">
    <property type="entry name" value="SERINE_THREONINE-PROTEIN KINASE GENGHIS KHAN"/>
    <property type="match status" value="1"/>
</dbReference>
<feature type="domain" description="PH" evidence="17">
    <location>
        <begin position="973"/>
        <end position="1141"/>
    </location>
</feature>
<evidence type="ECO:0000256" key="16">
    <source>
        <dbReference type="SAM" id="MobiDB-lite"/>
    </source>
</evidence>
<comment type="catalytic activity">
    <reaction evidence="14">
        <text>L-seryl-[protein] + ATP = O-phospho-L-seryl-[protein] + ADP + H(+)</text>
        <dbReference type="Rhea" id="RHEA:17989"/>
        <dbReference type="Rhea" id="RHEA-COMP:9863"/>
        <dbReference type="Rhea" id="RHEA-COMP:11604"/>
        <dbReference type="ChEBI" id="CHEBI:15378"/>
        <dbReference type="ChEBI" id="CHEBI:29999"/>
        <dbReference type="ChEBI" id="CHEBI:30616"/>
        <dbReference type="ChEBI" id="CHEBI:83421"/>
        <dbReference type="ChEBI" id="CHEBI:456216"/>
        <dbReference type="EC" id="2.7.11.1"/>
    </reaction>
</comment>
<dbReference type="PROSITE" id="PS51285">
    <property type="entry name" value="AGC_KINASE_CTER"/>
    <property type="match status" value="1"/>
</dbReference>
<keyword evidence="12 15" id="KW-0175">Coiled coil</keyword>
<dbReference type="PROSITE" id="PS00479">
    <property type="entry name" value="ZF_DAG_PE_1"/>
    <property type="match status" value="1"/>
</dbReference>
<accession>A0A1I8BZ05</accession>
<dbReference type="Gene3D" id="3.30.60.20">
    <property type="match status" value="1"/>
</dbReference>
<dbReference type="PROSITE" id="PS50108">
    <property type="entry name" value="CRIB"/>
    <property type="match status" value="1"/>
</dbReference>
<dbReference type="Proteomes" id="UP000095281">
    <property type="component" value="Unplaced"/>
</dbReference>
<evidence type="ECO:0000256" key="3">
    <source>
        <dbReference type="ARBA" id="ARBA00022527"/>
    </source>
</evidence>
<comment type="similarity">
    <text evidence="1">Belongs to the protein kinase superfamily. AGC Ser/Thr protein kinase family. DMPK subfamily.</text>
</comment>
<keyword evidence="23" id="KW-1185">Reference proteome</keyword>
<keyword evidence="11" id="KW-0067">ATP-binding</keyword>
<dbReference type="InterPro" id="IPR017892">
    <property type="entry name" value="Pkinase_C"/>
</dbReference>
<dbReference type="SUPFAM" id="SSF50729">
    <property type="entry name" value="PH domain-like"/>
    <property type="match status" value="1"/>
</dbReference>
<dbReference type="GO" id="GO:0005856">
    <property type="term" value="C:cytoskeleton"/>
    <property type="evidence" value="ECO:0007669"/>
    <property type="project" value="TreeGrafter"/>
</dbReference>
<evidence type="ECO:0000256" key="13">
    <source>
        <dbReference type="ARBA" id="ARBA00047899"/>
    </source>
</evidence>
<evidence type="ECO:0000259" key="19">
    <source>
        <dbReference type="PROSITE" id="PS50081"/>
    </source>
</evidence>
<dbReference type="Gene3D" id="3.30.200.20">
    <property type="entry name" value="Phosphorylase Kinase, domain 1"/>
    <property type="match status" value="1"/>
</dbReference>
<dbReference type="PROSITE" id="PS50003">
    <property type="entry name" value="PH_DOMAIN"/>
    <property type="match status" value="1"/>
</dbReference>
<evidence type="ECO:0000256" key="6">
    <source>
        <dbReference type="ARBA" id="ARBA00022723"/>
    </source>
</evidence>
<sequence length="1707" mass="193548">MDYYVGGDLLTLLSKFEDEHGHVPEHMAKFYVAEMVLAIDSIHRLGYVHRDIKPDNVLLDINGHIKLGDFGSCLRRKSDGTVCATTAVGTPDYISPETLRAVEDGRGRYGAECDWWSLGICMYEMIYGETPFYAESLVDTYGKIMNHEEMFEFPEEVEISDDAKDLISHLICSRDKRLGSNGLEDFRSHPFFFDIDWENIRSMNAPYKPEVSSPTDTSNFDPSVIANDFTPCETQPPKVTAAFSGLHLPFIGFTYTSESVFSDRLNLLDSIQLLLRSFSGVNCTQFSSPIKLNRRTETEKQDEDDKEPPPREPQPPEFSLPDQQGHIVAQLKDENQILRKMLEDEKNQRPVKQVGIEELEKKIRDSKEKNRQLILDKQDLQKELEEISERYNSQAREWKNAIKQRDVALRDFEETNSELVETKTSLSSCEQNFKEKDALARQLQEKCDIYKSELRSALASRAEADAKLALLTKELANERSTKNVLESKFGEESSESIQVEQDNYVESDNCGDGTGDELLKTYKEKQLFEFEEKKRNDAIGYFKGKIEDLQQLLNEQKLAEQKLRGEHEEDKLSWNRQHQEHLFSVEKLFSTRVKALEAELKDLRIENEQMHGVNNRLEQELLCQQRMGVQIQEIIQFVADGKERQELLQDVTSRLAGELESFKKGLSIQAPQNSATREQQQSNGSYANTPISIVESPLRTWGSRRMNKQAKYGRFEAQQHLEAEIRAKQRAQEESRQARTRCDELERELVEMRRKLEKQRDEYERIMDENTTLKQQHWAIRHWPQRLEAISQGTIGEVEHKQYRFNAGIFNNSAVSIPSTPPNTRSCLIDDPEGQLFQPKVAMIGGHHQQYPFHPQFYENARFYTSYRQDDSLSSLGSPTSSIFRSATSPKAIQSLNNAFNGKGHHFVHASLRTPTKCIACTSVLIGADRQGMFCQDCHVACHVSCLTKVPADCPVPLEMRRSDGIDMVRGTGTAYQGAVKTPKYGGVKRGWQKTYVFVCDFKLYLYDCQTDKNGKVTAIEPQIRQILDMKDPDFKVSSATENDAIHASKSDLPKIFKVVFSQIHDFHSCTAVFEPENSNNKSATMRSHGSTSSGGSAAAAFEQSQYQKECALISQQYSLLMAESKEEAEKWVVALNELRDLFCRSGFLRKDTFVVRELYDLSAFPSQLRNVKCAAVIDQGRFVIGLADQGLLSVELDREVLIPVGGESENKKKNVEEVEYDAEEQLLIVLIPTAALDGRDLKWIKVQETRGCHLLCWGTGPHVTNTSANRQHYFATALNKSVLVFQINRSERRHSAMRERAIPGQPQSLSISQGRLFVGYPSSFRVWDLLDNSQISLVNLEDGSLQFLNQTLHDAEMIISVWPQRDSDNDKSIDTKHPELQQSREERPKEYLLVFQKLGLYVDANGRRSRSQELMFPCRGSTQSSFAYRTSHLLHFSEHQICVFKVQTAEWVQTINLRLSRPLHSNGLFVLCQILDLPHLVMLGSNQPAPVEKLFLSFSESKQVGLPLRKRKFTVRSAKDDARCRGDRRSQLPISGPSNFMHVVHMGPGNVLDLKNLAELNASNSPGCSTGGSNANIAERNFRQQLGQQQPLMRSTSTSSGSTQGQSTTTLSWMPTVTGAIPSTRPLSSHSRNSEASSLGKTTGKFTQQQLLKYQQQQQSQELESNDDYYLEPILKKGQQPSTAGASPAAPPAPPSIPQPKIPDDK</sequence>
<dbReference type="Pfam" id="PF25346">
    <property type="entry name" value="PH_MRCK"/>
    <property type="match status" value="1"/>
</dbReference>
<evidence type="ECO:0000259" key="17">
    <source>
        <dbReference type="PROSITE" id="PS50003"/>
    </source>
</evidence>
<evidence type="ECO:0000256" key="4">
    <source>
        <dbReference type="ARBA" id="ARBA00022553"/>
    </source>
</evidence>
<evidence type="ECO:0000259" key="21">
    <source>
        <dbReference type="PROSITE" id="PS50219"/>
    </source>
</evidence>
<feature type="compositionally biased region" description="Polar residues" evidence="16">
    <location>
        <begin position="1626"/>
        <end position="1648"/>
    </location>
</feature>
<keyword evidence="8" id="KW-0863">Zinc-finger</keyword>
<dbReference type="GO" id="GO:0005524">
    <property type="term" value="F:ATP binding"/>
    <property type="evidence" value="ECO:0007669"/>
    <property type="project" value="UniProtKB-KW"/>
</dbReference>
<dbReference type="GO" id="GO:0005737">
    <property type="term" value="C:cytoplasm"/>
    <property type="evidence" value="ECO:0007669"/>
    <property type="project" value="TreeGrafter"/>
</dbReference>
<dbReference type="SMART" id="SM00220">
    <property type="entry name" value="S_TKc"/>
    <property type="match status" value="1"/>
</dbReference>
<comment type="catalytic activity">
    <reaction evidence="13">
        <text>L-threonyl-[protein] + ATP = O-phospho-L-threonyl-[protein] + ADP + H(+)</text>
        <dbReference type="Rhea" id="RHEA:46608"/>
        <dbReference type="Rhea" id="RHEA-COMP:11060"/>
        <dbReference type="Rhea" id="RHEA-COMP:11605"/>
        <dbReference type="ChEBI" id="CHEBI:15378"/>
        <dbReference type="ChEBI" id="CHEBI:30013"/>
        <dbReference type="ChEBI" id="CHEBI:30616"/>
        <dbReference type="ChEBI" id="CHEBI:61977"/>
        <dbReference type="ChEBI" id="CHEBI:456216"/>
        <dbReference type="EC" id="2.7.11.1"/>
    </reaction>
</comment>
<dbReference type="Pfam" id="PF00780">
    <property type="entry name" value="CNH"/>
    <property type="match status" value="1"/>
</dbReference>
<dbReference type="EC" id="2.7.11.1" evidence="2"/>
<dbReference type="InterPro" id="IPR001849">
    <property type="entry name" value="PH_domain"/>
</dbReference>
<dbReference type="PROSITE" id="PS50011">
    <property type="entry name" value="PROTEIN_KINASE_DOM"/>
    <property type="match status" value="1"/>
</dbReference>
<dbReference type="PROSITE" id="PS50081">
    <property type="entry name" value="ZF_DAG_PE_2"/>
    <property type="match status" value="1"/>
</dbReference>
<dbReference type="InterPro" id="IPR002219">
    <property type="entry name" value="PKC_DAG/PE"/>
</dbReference>
<dbReference type="Pfam" id="PF00433">
    <property type="entry name" value="Pkinase_C"/>
    <property type="match status" value="1"/>
</dbReference>
<dbReference type="SMART" id="SM00133">
    <property type="entry name" value="S_TK_X"/>
    <property type="match status" value="1"/>
</dbReference>
<evidence type="ECO:0000256" key="12">
    <source>
        <dbReference type="ARBA" id="ARBA00023054"/>
    </source>
</evidence>
<dbReference type="Pfam" id="PF00130">
    <property type="entry name" value="C1_1"/>
    <property type="match status" value="1"/>
</dbReference>
<feature type="coiled-coil region" evidence="15">
    <location>
        <begin position="546"/>
        <end position="620"/>
    </location>
</feature>
<dbReference type="Gene3D" id="1.10.510.10">
    <property type="entry name" value="Transferase(Phosphotransferase) domain 1"/>
    <property type="match status" value="1"/>
</dbReference>
<dbReference type="PROSITE" id="PS50219">
    <property type="entry name" value="CNH"/>
    <property type="match status" value="1"/>
</dbReference>
<dbReference type="Gene3D" id="2.30.29.30">
    <property type="entry name" value="Pleckstrin-homology domain (PH domain)/Phosphotyrosine-binding domain (PTB)"/>
    <property type="match status" value="1"/>
</dbReference>
<evidence type="ECO:0000259" key="22">
    <source>
        <dbReference type="PROSITE" id="PS51285"/>
    </source>
</evidence>
<dbReference type="GO" id="GO:0008270">
    <property type="term" value="F:zinc ion binding"/>
    <property type="evidence" value="ECO:0007669"/>
    <property type="project" value="UniProtKB-KW"/>
</dbReference>
<dbReference type="InterPro" id="IPR046349">
    <property type="entry name" value="C1-like_sf"/>
</dbReference>
<dbReference type="GO" id="GO:0004674">
    <property type="term" value="F:protein serine/threonine kinase activity"/>
    <property type="evidence" value="ECO:0007669"/>
    <property type="project" value="UniProtKB-KW"/>
</dbReference>
<keyword evidence="5" id="KW-0808">Transferase</keyword>
<dbReference type="SMART" id="SM00109">
    <property type="entry name" value="C1"/>
    <property type="match status" value="1"/>
</dbReference>
<dbReference type="InterPro" id="IPR031597">
    <property type="entry name" value="KELK"/>
</dbReference>
<evidence type="ECO:0000256" key="10">
    <source>
        <dbReference type="ARBA" id="ARBA00022833"/>
    </source>
</evidence>
<feature type="compositionally biased region" description="Low complexity" evidence="16">
    <location>
        <begin position="1596"/>
        <end position="1611"/>
    </location>
</feature>
<dbReference type="FunFam" id="1.10.510.10:FF:000014">
    <property type="entry name" value="Non-specific serine/threonine protein kinase"/>
    <property type="match status" value="1"/>
</dbReference>
<dbReference type="SMART" id="SM00285">
    <property type="entry name" value="PBD"/>
    <property type="match status" value="1"/>
</dbReference>
<feature type="compositionally biased region" description="Pro residues" evidence="16">
    <location>
        <begin position="1690"/>
        <end position="1707"/>
    </location>
</feature>
<dbReference type="InterPro" id="IPR057529">
    <property type="entry name" value="MRCK/ROCK_PH"/>
</dbReference>
<feature type="domain" description="Protein kinase" evidence="18">
    <location>
        <begin position="1"/>
        <end position="192"/>
    </location>
</feature>
<dbReference type="InterPro" id="IPR001180">
    <property type="entry name" value="CNH_dom"/>
</dbReference>
<evidence type="ECO:0000256" key="14">
    <source>
        <dbReference type="ARBA" id="ARBA00048679"/>
    </source>
</evidence>
<protein>
    <recommendedName>
        <fullName evidence="2">non-specific serine/threonine protein kinase</fullName>
        <ecNumber evidence="2">2.7.11.1</ecNumber>
    </recommendedName>
</protein>
<dbReference type="OMA" id="CCDKVPP"/>
<feature type="coiled-coil region" evidence="15">
    <location>
        <begin position="426"/>
        <end position="488"/>
    </location>
</feature>
<evidence type="ECO:0000259" key="18">
    <source>
        <dbReference type="PROSITE" id="PS50011"/>
    </source>
</evidence>